<evidence type="ECO:0000256" key="6">
    <source>
        <dbReference type="SAM" id="Phobius"/>
    </source>
</evidence>
<feature type="transmembrane region" description="Helical" evidence="6">
    <location>
        <begin position="42"/>
        <end position="60"/>
    </location>
</feature>
<name>A0ABD3PMG8_9STRA</name>
<feature type="transmembrane region" description="Helical" evidence="6">
    <location>
        <begin position="398"/>
        <end position="419"/>
    </location>
</feature>
<dbReference type="GO" id="GO:0016020">
    <property type="term" value="C:membrane"/>
    <property type="evidence" value="ECO:0007669"/>
    <property type="project" value="UniProtKB-SubCell"/>
</dbReference>
<dbReference type="Pfam" id="PF02535">
    <property type="entry name" value="Zip"/>
    <property type="match status" value="1"/>
</dbReference>
<feature type="transmembrane region" description="Helical" evidence="6">
    <location>
        <begin position="80"/>
        <end position="98"/>
    </location>
</feature>
<feature type="transmembrane region" description="Helical" evidence="6">
    <location>
        <begin position="304"/>
        <end position="328"/>
    </location>
</feature>
<evidence type="ECO:0000256" key="2">
    <source>
        <dbReference type="ARBA" id="ARBA00022692"/>
    </source>
</evidence>
<reference evidence="7 8" key="1">
    <citation type="journal article" date="2020" name="G3 (Bethesda)">
        <title>Improved Reference Genome for Cyclotella cryptica CCMP332, a Model for Cell Wall Morphogenesis, Salinity Adaptation, and Lipid Production in Diatoms (Bacillariophyta).</title>
        <authorList>
            <person name="Roberts W.R."/>
            <person name="Downey K.M."/>
            <person name="Ruck E.C."/>
            <person name="Traller J.C."/>
            <person name="Alverson A.J."/>
        </authorList>
    </citation>
    <scope>NUCLEOTIDE SEQUENCE [LARGE SCALE GENOMIC DNA]</scope>
    <source>
        <strain evidence="7 8">CCMP332</strain>
    </source>
</reference>
<comment type="caution">
    <text evidence="7">The sequence shown here is derived from an EMBL/GenBank/DDBJ whole genome shotgun (WGS) entry which is preliminary data.</text>
</comment>
<feature type="transmembrane region" description="Helical" evidence="6">
    <location>
        <begin position="335"/>
        <end position="359"/>
    </location>
</feature>
<evidence type="ECO:0000256" key="4">
    <source>
        <dbReference type="ARBA" id="ARBA00023136"/>
    </source>
</evidence>
<gene>
    <name evidence="7" type="ORF">HJC23_006559</name>
</gene>
<sequence>MVLAEGNVAIAFGLTIAAGSASMIGASVVFFPALVKLISRRVLAASLGLSAGVMLYFALVDIFYKSVNAWRNSGILADKAYTYATLCVFSGIIAMKIIEVVVHRLGKENGPNRQTVDEDIQITWNENDGQCEVNASKSDHFVPHSVGVYNDPVGELSLWHNMAEKEIKAKQEQVQPVRTSGKDMTIIDEESGGDESPSLSIESDDLNTESNKGAQQINVSPSVQTDSHKVKVISTNTPSDDLGLFRAPAAMQVSAGEAKKRLIKMSLSTATAIGKRRNKFNNYAQLSGGIGSFAFALQDPAAGAVFALAVAIHNIPEGLCVALPIYYATGKRGTAFAWASLAFVSEVIAALLGWVFLAHVVSDQAFAILFGMVGGMLIYISVKELIPTAHRYDPEDTLVTTTIIVGMALMALALSLFSFEVTNELR</sequence>
<dbReference type="InterPro" id="IPR003689">
    <property type="entry name" value="ZIP"/>
</dbReference>
<comment type="subcellular location">
    <subcellularLocation>
        <location evidence="1">Membrane</location>
        <topology evidence="1">Multi-pass membrane protein</topology>
    </subcellularLocation>
</comment>
<feature type="region of interest" description="Disordered" evidence="5">
    <location>
        <begin position="169"/>
        <end position="216"/>
    </location>
</feature>
<evidence type="ECO:0000313" key="7">
    <source>
        <dbReference type="EMBL" id="KAL3788521.1"/>
    </source>
</evidence>
<feature type="transmembrane region" description="Helical" evidence="6">
    <location>
        <begin position="365"/>
        <end position="386"/>
    </location>
</feature>
<organism evidence="7 8">
    <name type="scientific">Cyclotella cryptica</name>
    <dbReference type="NCBI Taxonomy" id="29204"/>
    <lineage>
        <taxon>Eukaryota</taxon>
        <taxon>Sar</taxon>
        <taxon>Stramenopiles</taxon>
        <taxon>Ochrophyta</taxon>
        <taxon>Bacillariophyta</taxon>
        <taxon>Coscinodiscophyceae</taxon>
        <taxon>Thalassiosirophycidae</taxon>
        <taxon>Stephanodiscales</taxon>
        <taxon>Stephanodiscaceae</taxon>
        <taxon>Cyclotella</taxon>
    </lineage>
</organism>
<dbReference type="PANTHER" id="PTHR11040">
    <property type="entry name" value="ZINC/IRON TRANSPORTER"/>
    <property type="match status" value="1"/>
</dbReference>
<accession>A0ABD3PMG8</accession>
<keyword evidence="2 6" id="KW-0812">Transmembrane</keyword>
<evidence type="ECO:0000256" key="3">
    <source>
        <dbReference type="ARBA" id="ARBA00022989"/>
    </source>
</evidence>
<feature type="transmembrane region" description="Helical" evidence="6">
    <location>
        <begin position="12"/>
        <end position="35"/>
    </location>
</feature>
<evidence type="ECO:0000256" key="5">
    <source>
        <dbReference type="SAM" id="MobiDB-lite"/>
    </source>
</evidence>
<keyword evidence="3 6" id="KW-1133">Transmembrane helix</keyword>
<protein>
    <recommendedName>
        <fullName evidence="9">Zinc/iron permease</fullName>
    </recommendedName>
</protein>
<dbReference type="PANTHER" id="PTHR11040:SF205">
    <property type="entry name" value="ZINC TRANSPORTER ZUPT"/>
    <property type="match status" value="1"/>
</dbReference>
<evidence type="ECO:0008006" key="9">
    <source>
        <dbReference type="Google" id="ProtNLM"/>
    </source>
</evidence>
<proteinExistence type="predicted"/>
<evidence type="ECO:0000256" key="1">
    <source>
        <dbReference type="ARBA" id="ARBA00004141"/>
    </source>
</evidence>
<dbReference type="EMBL" id="JABMIG020000155">
    <property type="protein sequence ID" value="KAL3788521.1"/>
    <property type="molecule type" value="Genomic_DNA"/>
</dbReference>
<keyword evidence="8" id="KW-1185">Reference proteome</keyword>
<keyword evidence="4 6" id="KW-0472">Membrane</keyword>
<dbReference type="Proteomes" id="UP001516023">
    <property type="component" value="Unassembled WGS sequence"/>
</dbReference>
<evidence type="ECO:0000313" key="8">
    <source>
        <dbReference type="Proteomes" id="UP001516023"/>
    </source>
</evidence>
<dbReference type="AlphaFoldDB" id="A0ABD3PMG8"/>